<sequence>EQQSTYDDTDQPKQQCPSNNQTNTTPLNRPSNLQSKQQTSSTSNLVLPLSAQSNQ</sequence>
<organism evidence="2 4">
    <name type="scientific">Rotaria magnacalcarata</name>
    <dbReference type="NCBI Taxonomy" id="392030"/>
    <lineage>
        <taxon>Eukaryota</taxon>
        <taxon>Metazoa</taxon>
        <taxon>Spiralia</taxon>
        <taxon>Gnathifera</taxon>
        <taxon>Rotifera</taxon>
        <taxon>Eurotatoria</taxon>
        <taxon>Bdelloidea</taxon>
        <taxon>Philodinida</taxon>
        <taxon>Philodinidae</taxon>
        <taxon>Rotaria</taxon>
    </lineage>
</organism>
<evidence type="ECO:0000313" key="3">
    <source>
        <dbReference type="EMBL" id="CAF4887611.1"/>
    </source>
</evidence>
<name>A0A8S2ZC10_9BILA</name>
<proteinExistence type="predicted"/>
<reference evidence="2" key="1">
    <citation type="submission" date="2021-02" db="EMBL/GenBank/DDBJ databases">
        <authorList>
            <person name="Nowell W R."/>
        </authorList>
    </citation>
    <scope>NUCLEOTIDE SEQUENCE</scope>
</reference>
<dbReference type="Proteomes" id="UP000681720">
    <property type="component" value="Unassembled WGS sequence"/>
</dbReference>
<evidence type="ECO:0000313" key="2">
    <source>
        <dbReference type="EMBL" id="CAF4616495.1"/>
    </source>
</evidence>
<comment type="caution">
    <text evidence="2">The sequence shown here is derived from an EMBL/GenBank/DDBJ whole genome shotgun (WGS) entry which is preliminary data.</text>
</comment>
<gene>
    <name evidence="2" type="ORF">BYL167_LOCUS40776</name>
    <name evidence="3" type="ORF">GIL414_LOCUS51174</name>
</gene>
<evidence type="ECO:0000313" key="4">
    <source>
        <dbReference type="Proteomes" id="UP000681967"/>
    </source>
</evidence>
<evidence type="ECO:0000256" key="1">
    <source>
        <dbReference type="SAM" id="MobiDB-lite"/>
    </source>
</evidence>
<dbReference type="EMBL" id="CAJOBJ010172324">
    <property type="protein sequence ID" value="CAF4887611.1"/>
    <property type="molecule type" value="Genomic_DNA"/>
</dbReference>
<feature type="non-terminal residue" evidence="2">
    <location>
        <position position="1"/>
    </location>
</feature>
<dbReference type="EMBL" id="CAJOBH010101712">
    <property type="protein sequence ID" value="CAF4616495.1"/>
    <property type="molecule type" value="Genomic_DNA"/>
</dbReference>
<dbReference type="AlphaFoldDB" id="A0A8S2ZC10"/>
<dbReference type="Proteomes" id="UP000681967">
    <property type="component" value="Unassembled WGS sequence"/>
</dbReference>
<protein>
    <submittedName>
        <fullName evidence="2">Uncharacterized protein</fullName>
    </submittedName>
</protein>
<accession>A0A8S2ZC10</accession>
<feature type="non-terminal residue" evidence="2">
    <location>
        <position position="55"/>
    </location>
</feature>
<feature type="region of interest" description="Disordered" evidence="1">
    <location>
        <begin position="1"/>
        <end position="55"/>
    </location>
</feature>